<comment type="caution">
    <text evidence="6">The sequence shown here is derived from an EMBL/GenBank/DDBJ whole genome shotgun (WGS) entry which is preliminary data.</text>
</comment>
<feature type="compositionally biased region" description="Polar residues" evidence="4">
    <location>
        <begin position="12"/>
        <end position="27"/>
    </location>
</feature>
<reference evidence="6 7" key="1">
    <citation type="submission" date="2020-02" db="EMBL/GenBank/DDBJ databases">
        <title>Whole-genome analyses of novel actinobacteria.</title>
        <authorList>
            <person name="Sahin N."/>
            <person name="Tokatli A."/>
        </authorList>
    </citation>
    <scope>NUCLEOTIDE SEQUENCE [LARGE SCALE GENOMIC DNA]</scope>
    <source>
        <strain evidence="6 7">YC419</strain>
    </source>
</reference>
<sequence length="226" mass="24652">MRRTPYGPATPPSSATTACPRSPTSDSTPRRAKLNGGDGQDDQRDRRRTYRRLRLHAVPYGGRRRREGSGVFLAEILRSAPKTAAGVVYDMPTGVTEATQTLAAAATVTAGSFFESVPKGADAYVMKLILHDWDDEKSLRILRGIRESIKPDGRLIIFEWVVPDVVGAEHRRALLADMLMLVLTGGRERTEDEYRGLLAQASFTLASVSGPLGELGFTRLEAVPSA</sequence>
<proteinExistence type="predicted"/>
<gene>
    <name evidence="6" type="ORF">G6048_04290</name>
</gene>
<accession>A0ABX0DHU1</accession>
<dbReference type="PANTHER" id="PTHR43712:SF2">
    <property type="entry name" value="O-METHYLTRANSFERASE CICE"/>
    <property type="match status" value="1"/>
</dbReference>
<evidence type="ECO:0000256" key="2">
    <source>
        <dbReference type="ARBA" id="ARBA00022679"/>
    </source>
</evidence>
<dbReference type="InterPro" id="IPR001077">
    <property type="entry name" value="COMT_C"/>
</dbReference>
<feature type="region of interest" description="Disordered" evidence="4">
    <location>
        <begin position="1"/>
        <end position="49"/>
    </location>
</feature>
<feature type="domain" description="O-methyltransferase C-terminal" evidence="5">
    <location>
        <begin position="68"/>
        <end position="203"/>
    </location>
</feature>
<dbReference type="InterPro" id="IPR016461">
    <property type="entry name" value="COMT-like"/>
</dbReference>
<name>A0ABX0DHU1_9ACTN</name>
<evidence type="ECO:0000256" key="4">
    <source>
        <dbReference type="SAM" id="MobiDB-lite"/>
    </source>
</evidence>
<dbReference type="Proteomes" id="UP001518140">
    <property type="component" value="Unassembled WGS sequence"/>
</dbReference>
<organism evidence="6 7">
    <name type="scientific">Streptomyces ureilyticus</name>
    <dbReference type="NCBI Taxonomy" id="1775131"/>
    <lineage>
        <taxon>Bacteria</taxon>
        <taxon>Bacillati</taxon>
        <taxon>Actinomycetota</taxon>
        <taxon>Actinomycetes</taxon>
        <taxon>Kitasatosporales</taxon>
        <taxon>Streptomycetaceae</taxon>
        <taxon>Streptomyces</taxon>
    </lineage>
</organism>
<evidence type="ECO:0000259" key="5">
    <source>
        <dbReference type="Pfam" id="PF00891"/>
    </source>
</evidence>
<keyword evidence="1" id="KW-0489">Methyltransferase</keyword>
<dbReference type="InterPro" id="IPR029063">
    <property type="entry name" value="SAM-dependent_MTases_sf"/>
</dbReference>
<keyword evidence="3" id="KW-0949">S-adenosyl-L-methionine</keyword>
<dbReference type="EMBL" id="JAAKZX010000008">
    <property type="protein sequence ID" value="NGO41421.1"/>
    <property type="molecule type" value="Genomic_DNA"/>
</dbReference>
<keyword evidence="2" id="KW-0808">Transferase</keyword>
<dbReference type="PROSITE" id="PS51257">
    <property type="entry name" value="PROKAR_LIPOPROTEIN"/>
    <property type="match status" value="1"/>
</dbReference>
<dbReference type="Pfam" id="PF00891">
    <property type="entry name" value="Methyltransf_2"/>
    <property type="match status" value="1"/>
</dbReference>
<evidence type="ECO:0000256" key="3">
    <source>
        <dbReference type="ARBA" id="ARBA00022691"/>
    </source>
</evidence>
<protein>
    <recommendedName>
        <fullName evidence="5">O-methyltransferase C-terminal domain-containing protein</fullName>
    </recommendedName>
</protein>
<evidence type="ECO:0000256" key="1">
    <source>
        <dbReference type="ARBA" id="ARBA00022603"/>
    </source>
</evidence>
<evidence type="ECO:0000313" key="6">
    <source>
        <dbReference type="EMBL" id="NGO41421.1"/>
    </source>
</evidence>
<dbReference type="PANTHER" id="PTHR43712">
    <property type="entry name" value="PUTATIVE (AFU_ORTHOLOGUE AFUA_4G14580)-RELATED"/>
    <property type="match status" value="1"/>
</dbReference>
<dbReference type="PROSITE" id="PS51683">
    <property type="entry name" value="SAM_OMT_II"/>
    <property type="match status" value="1"/>
</dbReference>
<evidence type="ECO:0000313" key="7">
    <source>
        <dbReference type="Proteomes" id="UP001518140"/>
    </source>
</evidence>
<keyword evidence="7" id="KW-1185">Reference proteome</keyword>
<dbReference type="Gene3D" id="3.40.50.150">
    <property type="entry name" value="Vaccinia Virus protein VP39"/>
    <property type="match status" value="1"/>
</dbReference>
<dbReference type="SUPFAM" id="SSF53335">
    <property type="entry name" value="S-adenosyl-L-methionine-dependent methyltransferases"/>
    <property type="match status" value="1"/>
</dbReference>